<comment type="caution">
    <text evidence="2">The sequence shown here is derived from an EMBL/GenBank/DDBJ whole genome shotgun (WGS) entry which is preliminary data.</text>
</comment>
<dbReference type="Proteomes" id="UP001521785">
    <property type="component" value="Unassembled WGS sequence"/>
</dbReference>
<reference evidence="2 3" key="1">
    <citation type="submission" date="2024-02" db="EMBL/GenBank/DDBJ databases">
        <title>De novo assembly and annotation of 12 fungi associated with fruit tree decline syndrome in Ontario, Canada.</title>
        <authorList>
            <person name="Sulman M."/>
            <person name="Ellouze W."/>
            <person name="Ilyukhin E."/>
        </authorList>
    </citation>
    <scope>NUCLEOTIDE SEQUENCE [LARGE SCALE GENOMIC DNA]</scope>
    <source>
        <strain evidence="2 3">M42-189</strain>
    </source>
</reference>
<protein>
    <submittedName>
        <fullName evidence="2">Uncharacterized protein</fullName>
    </submittedName>
</protein>
<dbReference type="EMBL" id="JAKJXO020000010">
    <property type="protein sequence ID" value="KAL1599682.1"/>
    <property type="molecule type" value="Genomic_DNA"/>
</dbReference>
<sequence>MNVLNNVPRFLERLRSRNNIVGGKLKNVTERIIYHVSAIYHSNSPSRQQRVAAPNHTSDATQTQMHADTSQTIEAFDMPSTSTDETFNASLEGLIPLPDDFFLDPTFDWFTWGDQTIT</sequence>
<evidence type="ECO:0000313" key="2">
    <source>
        <dbReference type="EMBL" id="KAL1599682.1"/>
    </source>
</evidence>
<accession>A0ABR3R6T6</accession>
<evidence type="ECO:0000256" key="1">
    <source>
        <dbReference type="SAM" id="MobiDB-lite"/>
    </source>
</evidence>
<keyword evidence="3" id="KW-1185">Reference proteome</keyword>
<name>A0ABR3R6T6_9PLEO</name>
<gene>
    <name evidence="2" type="ORF">SLS60_007485</name>
</gene>
<proteinExistence type="predicted"/>
<evidence type="ECO:0000313" key="3">
    <source>
        <dbReference type="Proteomes" id="UP001521785"/>
    </source>
</evidence>
<feature type="region of interest" description="Disordered" evidence="1">
    <location>
        <begin position="45"/>
        <end position="65"/>
    </location>
</feature>
<organism evidence="2 3">
    <name type="scientific">Paraconiothyrium brasiliense</name>
    <dbReference type="NCBI Taxonomy" id="300254"/>
    <lineage>
        <taxon>Eukaryota</taxon>
        <taxon>Fungi</taxon>
        <taxon>Dikarya</taxon>
        <taxon>Ascomycota</taxon>
        <taxon>Pezizomycotina</taxon>
        <taxon>Dothideomycetes</taxon>
        <taxon>Pleosporomycetidae</taxon>
        <taxon>Pleosporales</taxon>
        <taxon>Massarineae</taxon>
        <taxon>Didymosphaeriaceae</taxon>
        <taxon>Paraconiothyrium</taxon>
    </lineage>
</organism>